<dbReference type="OrthoDB" id="9154220at2"/>
<name>A0A0G9H3P7_9GAMM</name>
<sequence>MSPDRFVLAIQNAVVRDNLAVYDEMFRTTPVECAVDPLWIRALTMFNSLDEEGKETLIEVIRNIMIDTTANMLGIFDGCCPVSGIEADVTLSVGGQPIGGELQELFLELNESE</sequence>
<evidence type="ECO:0000313" key="2">
    <source>
        <dbReference type="Proteomes" id="UP000182987"/>
    </source>
</evidence>
<dbReference type="STRING" id="1440763.BJI69_14625"/>
<evidence type="ECO:0000313" key="1">
    <source>
        <dbReference type="EMBL" id="APG05007.1"/>
    </source>
</evidence>
<dbReference type="EMBL" id="CP017480">
    <property type="protein sequence ID" value="APG05007.1"/>
    <property type="molecule type" value="Genomic_DNA"/>
</dbReference>
<reference evidence="2" key="1">
    <citation type="submission" date="2016-09" db="EMBL/GenBank/DDBJ databases">
        <authorList>
            <person name="Lysoe E."/>
        </authorList>
    </citation>
    <scope>NUCLEOTIDE SEQUENCE [LARGE SCALE GENOMIC DNA]</scope>
    <source>
        <strain evidence="2">LJ96T</strain>
    </source>
</reference>
<dbReference type="KEGG" id="lrz:BJI69_14625"/>
<dbReference type="Proteomes" id="UP000182987">
    <property type="component" value="Chromosome"/>
</dbReference>
<dbReference type="PATRIC" id="fig|1440763.5.peg.3739"/>
<proteinExistence type="predicted"/>
<organism evidence="1 2">
    <name type="scientific">Luteibacter rhizovicinus DSM 16549</name>
    <dbReference type="NCBI Taxonomy" id="1440763"/>
    <lineage>
        <taxon>Bacteria</taxon>
        <taxon>Pseudomonadati</taxon>
        <taxon>Pseudomonadota</taxon>
        <taxon>Gammaproteobacteria</taxon>
        <taxon>Lysobacterales</taxon>
        <taxon>Rhodanobacteraceae</taxon>
        <taxon>Luteibacter</taxon>
    </lineage>
</organism>
<keyword evidence="2" id="KW-1185">Reference proteome</keyword>
<dbReference type="RefSeq" id="WP_046969141.1">
    <property type="nucleotide sequence ID" value="NZ_CP017480.1"/>
</dbReference>
<gene>
    <name evidence="1" type="ORF">BJI69_14625</name>
</gene>
<dbReference type="AlphaFoldDB" id="A0A0G9H3P7"/>
<protein>
    <submittedName>
        <fullName evidence="1">Uncharacterized protein</fullName>
    </submittedName>
</protein>
<accession>A0A0G9H3P7</accession>